<dbReference type="RefSeq" id="WP_275594317.1">
    <property type="nucleotide sequence ID" value="NZ_CP102381.1"/>
</dbReference>
<keyword evidence="5" id="KW-1185">Reference proteome</keyword>
<name>A0ABY8C7W5_9GAMM</name>
<dbReference type="PANTHER" id="PTHR44591:SF3">
    <property type="entry name" value="RESPONSE REGULATORY DOMAIN-CONTAINING PROTEIN"/>
    <property type="match status" value="1"/>
</dbReference>
<dbReference type="Pfam" id="PF00072">
    <property type="entry name" value="Response_reg"/>
    <property type="match status" value="1"/>
</dbReference>
<protein>
    <submittedName>
        <fullName evidence="4">Response regulator</fullName>
    </submittedName>
</protein>
<keyword evidence="1 2" id="KW-0597">Phosphoprotein</keyword>
<feature type="modified residue" description="4-aspartylphosphate" evidence="2">
    <location>
        <position position="52"/>
    </location>
</feature>
<dbReference type="Proteomes" id="UP001222275">
    <property type="component" value="Chromosome"/>
</dbReference>
<dbReference type="CDD" id="cd00156">
    <property type="entry name" value="REC"/>
    <property type="match status" value="1"/>
</dbReference>
<evidence type="ECO:0000313" key="4">
    <source>
        <dbReference type="EMBL" id="WEJ62060.1"/>
    </source>
</evidence>
<dbReference type="SUPFAM" id="SSF52172">
    <property type="entry name" value="CheY-like"/>
    <property type="match status" value="1"/>
</dbReference>
<gene>
    <name evidence="4" type="ORF">NR989_08545</name>
</gene>
<evidence type="ECO:0000256" key="1">
    <source>
        <dbReference type="ARBA" id="ARBA00022553"/>
    </source>
</evidence>
<dbReference type="PANTHER" id="PTHR44591">
    <property type="entry name" value="STRESS RESPONSE REGULATOR PROTEIN 1"/>
    <property type="match status" value="1"/>
</dbReference>
<reference evidence="4 5" key="1">
    <citation type="submission" date="2022-06" db="EMBL/GenBank/DDBJ databases">
        <title>Thiomicrohabdus sp. nov, an obligately chemolithoautotrophic, sulfur-oxidizing bacterium isolated from beach of Guanyin Mountain. Amoy.</title>
        <authorList>
            <person name="Zhu H."/>
        </authorList>
    </citation>
    <scope>NUCLEOTIDE SEQUENCE [LARGE SCALE GENOMIC DNA]</scope>
    <source>
        <strain evidence="4 5">XGS-01</strain>
    </source>
</reference>
<dbReference type="SMART" id="SM00448">
    <property type="entry name" value="REC"/>
    <property type="match status" value="1"/>
</dbReference>
<dbReference type="EMBL" id="CP102381">
    <property type="protein sequence ID" value="WEJ62060.1"/>
    <property type="molecule type" value="Genomic_DNA"/>
</dbReference>
<sequence length="138" mass="15533">MLKILILDDAKVIRSLLKLTLESDGIICDEAATVEKALQYAQQNEYDLMIIDYMLEDGHNGLELVEAIKSKGKNIETPCIMLSAEDGANCKSTAKDLGVRAWLKKPFTPNGLLKIVYKVLNIDYSSRKLEKNSMHHHE</sequence>
<feature type="domain" description="Response regulatory" evidence="3">
    <location>
        <begin position="3"/>
        <end position="120"/>
    </location>
</feature>
<evidence type="ECO:0000256" key="2">
    <source>
        <dbReference type="PROSITE-ProRule" id="PRU00169"/>
    </source>
</evidence>
<dbReference type="Gene3D" id="3.40.50.2300">
    <property type="match status" value="1"/>
</dbReference>
<dbReference type="PROSITE" id="PS50110">
    <property type="entry name" value="RESPONSE_REGULATORY"/>
    <property type="match status" value="1"/>
</dbReference>
<dbReference type="InterPro" id="IPR001789">
    <property type="entry name" value="Sig_transdc_resp-reg_receiver"/>
</dbReference>
<evidence type="ECO:0000313" key="5">
    <source>
        <dbReference type="Proteomes" id="UP001222275"/>
    </source>
</evidence>
<dbReference type="InterPro" id="IPR050595">
    <property type="entry name" value="Bact_response_regulator"/>
</dbReference>
<evidence type="ECO:0000259" key="3">
    <source>
        <dbReference type="PROSITE" id="PS50110"/>
    </source>
</evidence>
<proteinExistence type="predicted"/>
<dbReference type="InterPro" id="IPR011006">
    <property type="entry name" value="CheY-like_superfamily"/>
</dbReference>
<accession>A0ABY8C7W5</accession>
<organism evidence="4 5">
    <name type="scientific">Thiomicrorhabdus lithotrophica</name>
    <dbReference type="NCBI Taxonomy" id="2949997"/>
    <lineage>
        <taxon>Bacteria</taxon>
        <taxon>Pseudomonadati</taxon>
        <taxon>Pseudomonadota</taxon>
        <taxon>Gammaproteobacteria</taxon>
        <taxon>Thiotrichales</taxon>
        <taxon>Piscirickettsiaceae</taxon>
        <taxon>Thiomicrorhabdus</taxon>
    </lineage>
</organism>